<keyword evidence="3" id="KW-1185">Reference proteome</keyword>
<dbReference type="InParanoid" id="Q2LTR2"/>
<dbReference type="InterPro" id="IPR022496">
    <property type="entry name" value="T6A_TsaB"/>
</dbReference>
<dbReference type="GO" id="GO:0005829">
    <property type="term" value="C:cytosol"/>
    <property type="evidence" value="ECO:0007669"/>
    <property type="project" value="TreeGrafter"/>
</dbReference>
<dbReference type="FunCoup" id="Q2LTR2">
    <property type="interactions" value="364"/>
</dbReference>
<dbReference type="GO" id="GO:0002949">
    <property type="term" value="P:tRNA threonylcarbamoyladenosine modification"/>
    <property type="evidence" value="ECO:0007669"/>
    <property type="project" value="InterPro"/>
</dbReference>
<dbReference type="eggNOG" id="COG1214">
    <property type="taxonomic scope" value="Bacteria"/>
</dbReference>
<dbReference type="Gene3D" id="3.30.420.40">
    <property type="match status" value="2"/>
</dbReference>
<dbReference type="SUPFAM" id="SSF53067">
    <property type="entry name" value="Actin-like ATPase domain"/>
    <property type="match status" value="2"/>
</dbReference>
<gene>
    <name evidence="2" type="ORF">SYN_00914</name>
</gene>
<accession>Q2LTR2</accession>
<feature type="domain" description="Gcp-like" evidence="1">
    <location>
        <begin position="36"/>
        <end position="223"/>
    </location>
</feature>
<evidence type="ECO:0000259" key="1">
    <source>
        <dbReference type="Pfam" id="PF00814"/>
    </source>
</evidence>
<proteinExistence type="predicted"/>
<name>Q2LTR2_SYNAS</name>
<organism evidence="2 3">
    <name type="scientific">Syntrophus aciditrophicus (strain SB)</name>
    <dbReference type="NCBI Taxonomy" id="56780"/>
    <lineage>
        <taxon>Bacteria</taxon>
        <taxon>Pseudomonadati</taxon>
        <taxon>Thermodesulfobacteriota</taxon>
        <taxon>Syntrophia</taxon>
        <taxon>Syntrophales</taxon>
        <taxon>Syntrophaceae</taxon>
        <taxon>Syntrophus</taxon>
    </lineage>
</organism>
<reference evidence="2 3" key="1">
    <citation type="journal article" date="2007" name="Proc. Natl. Acad. Sci. U.S.A.">
        <title>The genome of Syntrophus aciditrophicus: life at the thermodynamic limit of microbial growth.</title>
        <authorList>
            <person name="McInerney M.J."/>
            <person name="Rohlin L."/>
            <person name="Mouttaki H."/>
            <person name="Kim U."/>
            <person name="Krupp R.S."/>
            <person name="Rios-Hernandez L."/>
            <person name="Sieber J."/>
            <person name="Struchtemeyer C.G."/>
            <person name="Bhattacharyya A."/>
            <person name="Campbell J.W."/>
            <person name="Gunsalus R.P."/>
        </authorList>
    </citation>
    <scope>NUCLEOTIDE SEQUENCE [LARGE SCALE GENOMIC DNA]</scope>
    <source>
        <strain evidence="2 3">SB</strain>
    </source>
</reference>
<dbReference type="Pfam" id="PF00814">
    <property type="entry name" value="TsaD"/>
    <property type="match status" value="1"/>
</dbReference>
<dbReference type="EMBL" id="CP000252">
    <property type="protein sequence ID" value="ABC77472.1"/>
    <property type="molecule type" value="Genomic_DNA"/>
</dbReference>
<evidence type="ECO:0000313" key="2">
    <source>
        <dbReference type="EMBL" id="ABC77472.1"/>
    </source>
</evidence>
<dbReference type="RefSeq" id="WP_011417494.1">
    <property type="nucleotide sequence ID" value="NC_007759.1"/>
</dbReference>
<dbReference type="AlphaFoldDB" id="Q2LTR2"/>
<dbReference type="InterPro" id="IPR000905">
    <property type="entry name" value="Gcp-like_dom"/>
</dbReference>
<dbReference type="STRING" id="56780.SYN_00914"/>
<protein>
    <submittedName>
        <fullName evidence="2">Non-proteolytic protein peptidase M22 family, putative molecular chaperone</fullName>
    </submittedName>
</protein>
<dbReference type="InterPro" id="IPR043129">
    <property type="entry name" value="ATPase_NBD"/>
</dbReference>
<dbReference type="NCBIfam" id="TIGR03725">
    <property type="entry name" value="T6A_YeaZ"/>
    <property type="match status" value="1"/>
</dbReference>
<dbReference type="OrthoDB" id="9809995at2"/>
<sequence>MMTLALDTSSKTVGIALLDGEEILAETFFNLNVNSSLLLLPAIEDMFRITNVSAEHIDLWACTVGPGSFTGLRIGVGTVKGLALATGRPVVGVSTLEALAFNGVDAGMMICPMMDAQKNQIYTALYFPGSGYSLKRIGDERSTDLQTFLVSIDENVLFIGDGALKHRDRISEFLPSQSCFAAPHLHAVRASSVGLLGLKYHERGETLDLLTFTPRYLRLSEAELKLAQQNIQAGPESENG</sequence>
<dbReference type="CDD" id="cd24032">
    <property type="entry name" value="ASKHA_NBD_TsaB"/>
    <property type="match status" value="1"/>
</dbReference>
<dbReference type="PANTHER" id="PTHR11735:SF11">
    <property type="entry name" value="TRNA THREONYLCARBAMOYLADENOSINE BIOSYNTHESIS PROTEIN TSAB"/>
    <property type="match status" value="1"/>
</dbReference>
<dbReference type="HOGENOM" id="CLU_064886_0_0_7"/>
<evidence type="ECO:0000313" key="3">
    <source>
        <dbReference type="Proteomes" id="UP000001933"/>
    </source>
</evidence>
<dbReference type="PANTHER" id="PTHR11735">
    <property type="entry name" value="TRNA N6-ADENOSINE THREONYLCARBAMOYLTRANSFERASE"/>
    <property type="match status" value="1"/>
</dbReference>
<dbReference type="Proteomes" id="UP000001933">
    <property type="component" value="Chromosome"/>
</dbReference>
<dbReference type="KEGG" id="sat:SYN_00914"/>